<sequence>MSQHQVAESSPVIIHGFQIKLKGPVSLPAAPPPWRFSYHHAFTTPPPILREPLSPLLHHRTQFIWAPHYRRRRLIEPMLDASSAQITDPTATQDAPFRQQPSLLPLSLKSCTISAVLSEPRHLHPSFATVNFRRTSSLQAVAG</sequence>
<comment type="caution">
    <text evidence="1">The sequence shown here is derived from an EMBL/GenBank/DDBJ whole genome shotgun (WGS) entry which is preliminary data.</text>
</comment>
<evidence type="ECO:0000313" key="2">
    <source>
        <dbReference type="Proteomes" id="UP001457282"/>
    </source>
</evidence>
<dbReference type="EMBL" id="JBEDUW010000006">
    <property type="protein sequence ID" value="KAK9921122.1"/>
    <property type="molecule type" value="Genomic_DNA"/>
</dbReference>
<evidence type="ECO:0000313" key="1">
    <source>
        <dbReference type="EMBL" id="KAK9921122.1"/>
    </source>
</evidence>
<gene>
    <name evidence="1" type="ORF">M0R45_029648</name>
</gene>
<organism evidence="1 2">
    <name type="scientific">Rubus argutus</name>
    <name type="common">Southern blackberry</name>
    <dbReference type="NCBI Taxonomy" id="59490"/>
    <lineage>
        <taxon>Eukaryota</taxon>
        <taxon>Viridiplantae</taxon>
        <taxon>Streptophyta</taxon>
        <taxon>Embryophyta</taxon>
        <taxon>Tracheophyta</taxon>
        <taxon>Spermatophyta</taxon>
        <taxon>Magnoliopsida</taxon>
        <taxon>eudicotyledons</taxon>
        <taxon>Gunneridae</taxon>
        <taxon>Pentapetalae</taxon>
        <taxon>rosids</taxon>
        <taxon>fabids</taxon>
        <taxon>Rosales</taxon>
        <taxon>Rosaceae</taxon>
        <taxon>Rosoideae</taxon>
        <taxon>Rosoideae incertae sedis</taxon>
        <taxon>Rubus</taxon>
    </lineage>
</organism>
<protein>
    <submittedName>
        <fullName evidence="1">Uncharacterized protein</fullName>
    </submittedName>
</protein>
<name>A0AAW1WCY9_RUBAR</name>
<dbReference type="AlphaFoldDB" id="A0AAW1WCY9"/>
<reference evidence="1 2" key="1">
    <citation type="journal article" date="2023" name="G3 (Bethesda)">
        <title>A chromosome-length genome assembly and annotation of blackberry (Rubus argutus, cv. 'Hillquist').</title>
        <authorList>
            <person name="Bruna T."/>
            <person name="Aryal R."/>
            <person name="Dudchenko O."/>
            <person name="Sargent D.J."/>
            <person name="Mead D."/>
            <person name="Buti M."/>
            <person name="Cavallini A."/>
            <person name="Hytonen T."/>
            <person name="Andres J."/>
            <person name="Pham M."/>
            <person name="Weisz D."/>
            <person name="Mascagni F."/>
            <person name="Usai G."/>
            <person name="Natali L."/>
            <person name="Bassil N."/>
            <person name="Fernandez G.E."/>
            <person name="Lomsadze A."/>
            <person name="Armour M."/>
            <person name="Olukolu B."/>
            <person name="Poorten T."/>
            <person name="Britton C."/>
            <person name="Davik J."/>
            <person name="Ashrafi H."/>
            <person name="Aiden E.L."/>
            <person name="Borodovsky M."/>
            <person name="Worthington M."/>
        </authorList>
    </citation>
    <scope>NUCLEOTIDE SEQUENCE [LARGE SCALE GENOMIC DNA]</scope>
    <source>
        <strain evidence="1">PI 553951</strain>
    </source>
</reference>
<dbReference type="Proteomes" id="UP001457282">
    <property type="component" value="Unassembled WGS sequence"/>
</dbReference>
<keyword evidence="2" id="KW-1185">Reference proteome</keyword>
<proteinExistence type="predicted"/>
<accession>A0AAW1WCY9</accession>